<dbReference type="AlphaFoldDB" id="A0A1S6HIU0"/>
<keyword evidence="5" id="KW-1185">Reference proteome</keyword>
<dbReference type="STRING" id="225848.Sps_00221"/>
<dbReference type="GO" id="GO:0031177">
    <property type="term" value="F:phosphopantetheine binding"/>
    <property type="evidence" value="ECO:0007669"/>
    <property type="project" value="InterPro"/>
</dbReference>
<feature type="domain" description="Carrier" evidence="3">
    <location>
        <begin position="5"/>
        <end position="79"/>
    </location>
</feature>
<protein>
    <submittedName>
        <fullName evidence="4">Acyl carrier protein</fullName>
    </submittedName>
</protein>
<evidence type="ECO:0000259" key="3">
    <source>
        <dbReference type="PROSITE" id="PS50075"/>
    </source>
</evidence>
<sequence>MNTQTELMTFIQEKVAEYLSKPVEDIKLTTALSEYGINSVSAMSLCADIEDLIGIDVEPTLTWNYPTIEKMSAFLIEEQNAQLA</sequence>
<evidence type="ECO:0000313" key="4">
    <source>
        <dbReference type="EMBL" id="AQS35441.1"/>
    </source>
</evidence>
<dbReference type="InterPro" id="IPR036736">
    <property type="entry name" value="ACP-like_sf"/>
</dbReference>
<organism evidence="4 5">
    <name type="scientific">Shewanella psychrophila</name>
    <dbReference type="NCBI Taxonomy" id="225848"/>
    <lineage>
        <taxon>Bacteria</taxon>
        <taxon>Pseudomonadati</taxon>
        <taxon>Pseudomonadota</taxon>
        <taxon>Gammaproteobacteria</taxon>
        <taxon>Alteromonadales</taxon>
        <taxon>Shewanellaceae</taxon>
        <taxon>Shewanella</taxon>
    </lineage>
</organism>
<accession>A0A1S6HIU0</accession>
<reference evidence="4 5" key="1">
    <citation type="submission" date="2016-03" db="EMBL/GenBank/DDBJ databases">
        <title>Complete genome sequence of Shewanella psychrophila WP2, a deep sea bacterium isolated from west Pacific sediment.</title>
        <authorList>
            <person name="Xu G."/>
            <person name="Jian H."/>
        </authorList>
    </citation>
    <scope>NUCLEOTIDE SEQUENCE [LARGE SCALE GENOMIC DNA]</scope>
    <source>
        <strain evidence="4 5">WP2</strain>
    </source>
</reference>
<dbReference type="Proteomes" id="UP000189545">
    <property type="component" value="Chromosome"/>
</dbReference>
<dbReference type="PROSITE" id="PS50075">
    <property type="entry name" value="CARRIER"/>
    <property type="match status" value="1"/>
</dbReference>
<evidence type="ECO:0000256" key="1">
    <source>
        <dbReference type="ARBA" id="ARBA00022450"/>
    </source>
</evidence>
<dbReference type="SUPFAM" id="SSF47336">
    <property type="entry name" value="ACP-like"/>
    <property type="match status" value="1"/>
</dbReference>
<gene>
    <name evidence="4" type="ORF">Sps_00221</name>
</gene>
<keyword evidence="2" id="KW-0597">Phosphoprotein</keyword>
<dbReference type="KEGG" id="spsw:Sps_00221"/>
<dbReference type="OrthoDB" id="9023404at2"/>
<name>A0A1S6HIU0_9GAMM</name>
<dbReference type="RefSeq" id="WP_077750796.1">
    <property type="nucleotide sequence ID" value="NZ_CP014782.1"/>
</dbReference>
<proteinExistence type="predicted"/>
<evidence type="ECO:0000256" key="2">
    <source>
        <dbReference type="ARBA" id="ARBA00022553"/>
    </source>
</evidence>
<dbReference type="InterPro" id="IPR009081">
    <property type="entry name" value="PP-bd_ACP"/>
</dbReference>
<dbReference type="EMBL" id="CP014782">
    <property type="protein sequence ID" value="AQS35441.1"/>
    <property type="molecule type" value="Genomic_DNA"/>
</dbReference>
<dbReference type="InterPro" id="IPR020806">
    <property type="entry name" value="PKS_PP-bd"/>
</dbReference>
<dbReference type="SMART" id="SM00823">
    <property type="entry name" value="PKS_PP"/>
    <property type="match status" value="1"/>
</dbReference>
<dbReference type="Pfam" id="PF00550">
    <property type="entry name" value="PP-binding"/>
    <property type="match status" value="1"/>
</dbReference>
<dbReference type="Gene3D" id="1.10.1200.10">
    <property type="entry name" value="ACP-like"/>
    <property type="match status" value="1"/>
</dbReference>
<keyword evidence="1" id="KW-0596">Phosphopantetheine</keyword>
<evidence type="ECO:0000313" key="5">
    <source>
        <dbReference type="Proteomes" id="UP000189545"/>
    </source>
</evidence>